<organism evidence="1">
    <name type="scientific">Lepeophtheirus salmonis</name>
    <name type="common">Salmon louse</name>
    <name type="synonym">Caligus salmonis</name>
    <dbReference type="NCBI Taxonomy" id="72036"/>
    <lineage>
        <taxon>Eukaryota</taxon>
        <taxon>Metazoa</taxon>
        <taxon>Ecdysozoa</taxon>
        <taxon>Arthropoda</taxon>
        <taxon>Crustacea</taxon>
        <taxon>Multicrustacea</taxon>
        <taxon>Hexanauplia</taxon>
        <taxon>Copepoda</taxon>
        <taxon>Siphonostomatoida</taxon>
        <taxon>Caligidae</taxon>
        <taxon>Lepeophtheirus</taxon>
    </lineage>
</organism>
<dbReference type="EMBL" id="HACA01027818">
    <property type="protein sequence ID" value="CDW45179.1"/>
    <property type="molecule type" value="Transcribed_RNA"/>
</dbReference>
<sequence>MSTSSSLGRPPLILCLNTSKYFNTQSCCFLLQVIHLVF</sequence>
<proteinExistence type="predicted"/>
<accession>A0A0K2V3V6</accession>
<evidence type="ECO:0000313" key="1">
    <source>
        <dbReference type="EMBL" id="CDW45179.1"/>
    </source>
</evidence>
<protein>
    <submittedName>
        <fullName evidence="1">Uncharacterized protein</fullName>
    </submittedName>
</protein>
<name>A0A0K2V3V6_LEPSM</name>
<dbReference type="AlphaFoldDB" id="A0A0K2V3V6"/>
<reference evidence="1" key="1">
    <citation type="submission" date="2014-05" db="EMBL/GenBank/DDBJ databases">
        <authorList>
            <person name="Chronopoulou M."/>
        </authorList>
    </citation>
    <scope>NUCLEOTIDE SEQUENCE</scope>
    <source>
        <tissue evidence="1">Whole organism</tissue>
    </source>
</reference>